<dbReference type="PANTHER" id="PTHR30055:SF220">
    <property type="entry name" value="TETR-FAMILY REGULATORY PROTEIN"/>
    <property type="match status" value="1"/>
</dbReference>
<protein>
    <submittedName>
        <fullName evidence="6">TetR family transcriptional regulator</fullName>
    </submittedName>
</protein>
<dbReference type="EMBL" id="VFQE01000002">
    <property type="protein sequence ID" value="TQN37777.1"/>
    <property type="molecule type" value="Genomic_DNA"/>
</dbReference>
<gene>
    <name evidence="6" type="ORF">FHU33_4443</name>
</gene>
<dbReference type="InterPro" id="IPR036271">
    <property type="entry name" value="Tet_transcr_reg_TetR-rel_C_sf"/>
</dbReference>
<dbReference type="Pfam" id="PF13305">
    <property type="entry name" value="TetR_C_33"/>
    <property type="match status" value="1"/>
</dbReference>
<dbReference type="InterPro" id="IPR009057">
    <property type="entry name" value="Homeodomain-like_sf"/>
</dbReference>
<evidence type="ECO:0000256" key="1">
    <source>
        <dbReference type="ARBA" id="ARBA00023015"/>
    </source>
</evidence>
<reference evidence="6 7" key="1">
    <citation type="submission" date="2019-06" db="EMBL/GenBank/DDBJ databases">
        <title>Sequencing the genomes of 1000 actinobacteria strains.</title>
        <authorList>
            <person name="Klenk H.-P."/>
        </authorList>
    </citation>
    <scope>NUCLEOTIDE SEQUENCE [LARGE SCALE GENOMIC DNA]</scope>
    <source>
        <strain evidence="6 7">DSM 46837</strain>
    </source>
</reference>
<proteinExistence type="predicted"/>
<evidence type="ECO:0000256" key="2">
    <source>
        <dbReference type="ARBA" id="ARBA00023125"/>
    </source>
</evidence>
<evidence type="ECO:0000259" key="5">
    <source>
        <dbReference type="PROSITE" id="PS50977"/>
    </source>
</evidence>
<dbReference type="InterPro" id="IPR025996">
    <property type="entry name" value="MT1864/Rv1816-like_C"/>
</dbReference>
<dbReference type="GO" id="GO:0003700">
    <property type="term" value="F:DNA-binding transcription factor activity"/>
    <property type="evidence" value="ECO:0007669"/>
    <property type="project" value="TreeGrafter"/>
</dbReference>
<evidence type="ECO:0000313" key="6">
    <source>
        <dbReference type="EMBL" id="TQN37777.1"/>
    </source>
</evidence>
<comment type="caution">
    <text evidence="6">The sequence shown here is derived from an EMBL/GenBank/DDBJ whole genome shotgun (WGS) entry which is preliminary data.</text>
</comment>
<keyword evidence="7" id="KW-1185">Reference proteome</keyword>
<evidence type="ECO:0000313" key="7">
    <source>
        <dbReference type="Proteomes" id="UP000319865"/>
    </source>
</evidence>
<dbReference type="InterPro" id="IPR050109">
    <property type="entry name" value="HTH-type_TetR-like_transc_reg"/>
</dbReference>
<dbReference type="SUPFAM" id="SSF46689">
    <property type="entry name" value="Homeodomain-like"/>
    <property type="match status" value="1"/>
</dbReference>
<dbReference type="GO" id="GO:0000976">
    <property type="term" value="F:transcription cis-regulatory region binding"/>
    <property type="evidence" value="ECO:0007669"/>
    <property type="project" value="TreeGrafter"/>
</dbReference>
<organism evidence="6 7">
    <name type="scientific">Blastococcus colisei</name>
    <dbReference type="NCBI Taxonomy" id="1564162"/>
    <lineage>
        <taxon>Bacteria</taxon>
        <taxon>Bacillati</taxon>
        <taxon>Actinomycetota</taxon>
        <taxon>Actinomycetes</taxon>
        <taxon>Geodermatophilales</taxon>
        <taxon>Geodermatophilaceae</taxon>
        <taxon>Blastococcus</taxon>
    </lineage>
</organism>
<evidence type="ECO:0000256" key="4">
    <source>
        <dbReference type="PROSITE-ProRule" id="PRU00335"/>
    </source>
</evidence>
<dbReference type="InterPro" id="IPR001647">
    <property type="entry name" value="HTH_TetR"/>
</dbReference>
<dbReference type="PANTHER" id="PTHR30055">
    <property type="entry name" value="HTH-TYPE TRANSCRIPTIONAL REGULATOR RUTR"/>
    <property type="match status" value="1"/>
</dbReference>
<keyword evidence="1" id="KW-0805">Transcription regulation</keyword>
<name>A0A543P106_9ACTN</name>
<keyword evidence="3" id="KW-0804">Transcription</keyword>
<keyword evidence="2 4" id="KW-0238">DNA-binding</keyword>
<feature type="domain" description="HTH tetR-type" evidence="5">
    <location>
        <begin position="6"/>
        <end position="66"/>
    </location>
</feature>
<feature type="DNA-binding region" description="H-T-H motif" evidence="4">
    <location>
        <begin position="29"/>
        <end position="48"/>
    </location>
</feature>
<sequence length="198" mass="20104">MTAPARDLRATLLRVAAEVVTESGVGEVSVRALARAAGVSHAAHRYHFASRSGLLSALAAEGHRMLAGALEEAATTSFLDVGVAYVAFAHDHPGHFAVMFAPDALDEDDPELAAARARTFSVLAAGVDALAVEGRIEDARAAVVAAWSLVHGLAVLAATGNLSGAGLAPPPGREALLELARRAAGMLYGSPEGGTGHA</sequence>
<dbReference type="AlphaFoldDB" id="A0A543P106"/>
<dbReference type="Gene3D" id="1.10.357.10">
    <property type="entry name" value="Tetracycline Repressor, domain 2"/>
    <property type="match status" value="1"/>
</dbReference>
<evidence type="ECO:0000256" key="3">
    <source>
        <dbReference type="ARBA" id="ARBA00023163"/>
    </source>
</evidence>
<dbReference type="OrthoDB" id="3173376at2"/>
<dbReference type="PROSITE" id="PS50977">
    <property type="entry name" value="HTH_TETR_2"/>
    <property type="match status" value="1"/>
</dbReference>
<dbReference type="RefSeq" id="WP_142027695.1">
    <property type="nucleotide sequence ID" value="NZ_VFQE01000002.1"/>
</dbReference>
<dbReference type="Proteomes" id="UP000319865">
    <property type="component" value="Unassembled WGS sequence"/>
</dbReference>
<accession>A0A543P106</accession>
<dbReference type="PRINTS" id="PR00455">
    <property type="entry name" value="HTHTETR"/>
</dbReference>
<dbReference type="Pfam" id="PF00440">
    <property type="entry name" value="TetR_N"/>
    <property type="match status" value="1"/>
</dbReference>
<dbReference type="SUPFAM" id="SSF48498">
    <property type="entry name" value="Tetracyclin repressor-like, C-terminal domain"/>
    <property type="match status" value="1"/>
</dbReference>